<name>A0AAV3Y455_9GAST</name>
<dbReference type="PANTHER" id="PTHR42985">
    <property type="entry name" value="SODIUM-COUPLED MONOCARBOXYLATE TRANSPORTER"/>
    <property type="match status" value="1"/>
</dbReference>
<keyword evidence="4" id="KW-1003">Cell membrane</keyword>
<dbReference type="Pfam" id="PF00474">
    <property type="entry name" value="SSF"/>
    <property type="match status" value="1"/>
</dbReference>
<comment type="caution">
    <text evidence="13">The sequence shown here is derived from an EMBL/GenBank/DDBJ whole genome shotgun (WGS) entry which is preliminary data.</text>
</comment>
<keyword evidence="3" id="KW-0813">Transport</keyword>
<evidence type="ECO:0000256" key="5">
    <source>
        <dbReference type="ARBA" id="ARBA00022692"/>
    </source>
</evidence>
<evidence type="ECO:0000256" key="7">
    <source>
        <dbReference type="ARBA" id="ARBA00023053"/>
    </source>
</evidence>
<keyword evidence="10" id="KW-0739">Sodium transport</keyword>
<keyword evidence="6 12" id="KW-1133">Transmembrane helix</keyword>
<gene>
    <name evidence="13" type="ORF">PoB_000853100</name>
</gene>
<dbReference type="GO" id="GO:0006814">
    <property type="term" value="P:sodium ion transport"/>
    <property type="evidence" value="ECO:0007669"/>
    <property type="project" value="UniProtKB-KW"/>
</dbReference>
<evidence type="ECO:0000256" key="9">
    <source>
        <dbReference type="ARBA" id="ARBA00023136"/>
    </source>
</evidence>
<dbReference type="PROSITE" id="PS50283">
    <property type="entry name" value="NA_SOLUT_SYMP_3"/>
    <property type="match status" value="1"/>
</dbReference>
<comment type="subcellular location">
    <subcellularLocation>
        <location evidence="1">Cell membrane</location>
        <topology evidence="1">Multi-pass membrane protein</topology>
    </subcellularLocation>
</comment>
<evidence type="ECO:0000256" key="1">
    <source>
        <dbReference type="ARBA" id="ARBA00004651"/>
    </source>
</evidence>
<dbReference type="GO" id="GO:0005886">
    <property type="term" value="C:plasma membrane"/>
    <property type="evidence" value="ECO:0007669"/>
    <property type="project" value="UniProtKB-SubCell"/>
</dbReference>
<dbReference type="PANTHER" id="PTHR42985:SF40">
    <property type="entry name" value="LD47995P-RELATED"/>
    <property type="match status" value="1"/>
</dbReference>
<protein>
    <submittedName>
        <fullName evidence="13">Sodium-coupled monocarboxylate transporter 1-like</fullName>
    </submittedName>
</protein>
<evidence type="ECO:0000256" key="11">
    <source>
        <dbReference type="RuleBase" id="RU362091"/>
    </source>
</evidence>
<evidence type="ECO:0000313" key="14">
    <source>
        <dbReference type="Proteomes" id="UP000735302"/>
    </source>
</evidence>
<dbReference type="Proteomes" id="UP000735302">
    <property type="component" value="Unassembled WGS sequence"/>
</dbReference>
<dbReference type="AlphaFoldDB" id="A0AAV3Y455"/>
<feature type="transmembrane region" description="Helical" evidence="12">
    <location>
        <begin position="108"/>
        <end position="130"/>
    </location>
</feature>
<dbReference type="GO" id="GO:0015293">
    <property type="term" value="F:symporter activity"/>
    <property type="evidence" value="ECO:0007669"/>
    <property type="project" value="TreeGrafter"/>
</dbReference>
<accession>A0AAV3Y455</accession>
<keyword evidence="8" id="KW-0406">Ion transport</keyword>
<evidence type="ECO:0000256" key="3">
    <source>
        <dbReference type="ARBA" id="ARBA00022448"/>
    </source>
</evidence>
<comment type="similarity">
    <text evidence="2 11">Belongs to the sodium:solute symporter (SSF) (TC 2.A.21) family.</text>
</comment>
<evidence type="ECO:0000256" key="8">
    <source>
        <dbReference type="ARBA" id="ARBA00023065"/>
    </source>
</evidence>
<dbReference type="EMBL" id="BLXT01000975">
    <property type="protein sequence ID" value="GFN82025.1"/>
    <property type="molecule type" value="Genomic_DNA"/>
</dbReference>
<proteinExistence type="inferred from homology"/>
<sequence>MELNDSCRTPGTKRLPEFKGNYSFNTGKLTGLSALDYFFLAGTLAVSTVIGLRQIWNNYAEITLDEFLHAGRSMSPVPIGLSIMASVVSAITLLGVPADVYTHSPAYVWILVAVFLTIATSAHIFVPFFYRLRISTVHEVCEYTYLSCACSS</sequence>
<keyword evidence="7" id="KW-0915">Sodium</keyword>
<organism evidence="13 14">
    <name type="scientific">Plakobranchus ocellatus</name>
    <dbReference type="NCBI Taxonomy" id="259542"/>
    <lineage>
        <taxon>Eukaryota</taxon>
        <taxon>Metazoa</taxon>
        <taxon>Spiralia</taxon>
        <taxon>Lophotrochozoa</taxon>
        <taxon>Mollusca</taxon>
        <taxon>Gastropoda</taxon>
        <taxon>Heterobranchia</taxon>
        <taxon>Euthyneura</taxon>
        <taxon>Panpulmonata</taxon>
        <taxon>Sacoglossa</taxon>
        <taxon>Placobranchoidea</taxon>
        <taxon>Plakobranchidae</taxon>
        <taxon>Plakobranchus</taxon>
    </lineage>
</organism>
<keyword evidence="14" id="KW-1185">Reference proteome</keyword>
<feature type="transmembrane region" description="Helical" evidence="12">
    <location>
        <begin position="77"/>
        <end position="96"/>
    </location>
</feature>
<evidence type="ECO:0000256" key="10">
    <source>
        <dbReference type="ARBA" id="ARBA00023201"/>
    </source>
</evidence>
<dbReference type="InterPro" id="IPR038377">
    <property type="entry name" value="Na/Glc_symporter_sf"/>
</dbReference>
<keyword evidence="9 12" id="KW-0472">Membrane</keyword>
<reference evidence="13 14" key="1">
    <citation type="journal article" date="2021" name="Elife">
        <title>Chloroplast acquisition without the gene transfer in kleptoplastic sea slugs, Plakobranchus ocellatus.</title>
        <authorList>
            <person name="Maeda T."/>
            <person name="Takahashi S."/>
            <person name="Yoshida T."/>
            <person name="Shimamura S."/>
            <person name="Takaki Y."/>
            <person name="Nagai Y."/>
            <person name="Toyoda A."/>
            <person name="Suzuki Y."/>
            <person name="Arimoto A."/>
            <person name="Ishii H."/>
            <person name="Satoh N."/>
            <person name="Nishiyama T."/>
            <person name="Hasebe M."/>
            <person name="Maruyama T."/>
            <person name="Minagawa J."/>
            <person name="Obokata J."/>
            <person name="Shigenobu S."/>
        </authorList>
    </citation>
    <scope>NUCLEOTIDE SEQUENCE [LARGE SCALE GENOMIC DNA]</scope>
</reference>
<feature type="transmembrane region" description="Helical" evidence="12">
    <location>
        <begin position="37"/>
        <end position="56"/>
    </location>
</feature>
<dbReference type="Gene3D" id="1.20.1730.10">
    <property type="entry name" value="Sodium/glucose cotransporter"/>
    <property type="match status" value="1"/>
</dbReference>
<evidence type="ECO:0000256" key="4">
    <source>
        <dbReference type="ARBA" id="ARBA00022475"/>
    </source>
</evidence>
<evidence type="ECO:0000313" key="13">
    <source>
        <dbReference type="EMBL" id="GFN82025.1"/>
    </source>
</evidence>
<evidence type="ECO:0000256" key="2">
    <source>
        <dbReference type="ARBA" id="ARBA00006434"/>
    </source>
</evidence>
<keyword evidence="5 12" id="KW-0812">Transmembrane</keyword>
<dbReference type="InterPro" id="IPR051163">
    <property type="entry name" value="Sodium:Solute_Symporter_SSF"/>
</dbReference>
<evidence type="ECO:0000256" key="6">
    <source>
        <dbReference type="ARBA" id="ARBA00022989"/>
    </source>
</evidence>
<dbReference type="InterPro" id="IPR001734">
    <property type="entry name" value="Na/solute_symporter"/>
</dbReference>
<evidence type="ECO:0000256" key="12">
    <source>
        <dbReference type="SAM" id="Phobius"/>
    </source>
</evidence>